<dbReference type="RefSeq" id="WP_289607738.1">
    <property type="nucleotide sequence ID" value="NZ_JAUDCG010000023.1"/>
</dbReference>
<dbReference type="Proteomes" id="UP001529340">
    <property type="component" value="Unassembled WGS sequence"/>
</dbReference>
<reference evidence="3" key="1">
    <citation type="submission" date="2023-06" db="EMBL/GenBank/DDBJ databases">
        <title>Identification and characterization of horizontal gene transfer across gut microbiota members of farm animals based on homology search.</title>
        <authorList>
            <person name="Schwarzerova J."/>
            <person name="Nykrynova M."/>
            <person name="Jureckova K."/>
            <person name="Cejkova D."/>
            <person name="Rychlik I."/>
        </authorList>
    </citation>
    <scope>NUCLEOTIDE SEQUENCE</scope>
    <source>
        <strain evidence="3">ET39</strain>
    </source>
</reference>
<evidence type="ECO:0000256" key="1">
    <source>
        <dbReference type="SAM" id="MobiDB-lite"/>
    </source>
</evidence>
<comment type="caution">
    <text evidence="3">The sequence shown here is derived from an EMBL/GenBank/DDBJ whole genome shotgun (WGS) entry which is preliminary data.</text>
</comment>
<keyword evidence="4" id="KW-1185">Reference proteome</keyword>
<sequence length="306" mass="33049">MKKWLLWILCGVLCTCVVSCRRSDEWKLKVASLTLEYGEDPYADVKLQDVLEYPSGSDEREVGIVLLSAQGEKIDKEQASAMTPLAVGGYTLEFYCGEETEPLSLPVTIKDTVAPEFKDFKEKVSVDYGYDKDLTKLFSAEDLADVAIRIDGAVDTKKAGDYKVTVIAEDTSGNQTENECTITVKEKAAGRSSSENAATSANVIGSDGSDPSKESADPPSSDVGSEPLDHDQAKCVILEDQIGNTGKIFTTQEEAIAWAENHIRADDAGGDGNITSYSYGGVHDSCGNLIGYTVGFTYEGWQLPAF</sequence>
<proteinExistence type="predicted"/>
<dbReference type="Pfam" id="PF16403">
    <property type="entry name" value="Bact_surface_Ig-like"/>
    <property type="match status" value="1"/>
</dbReference>
<organism evidence="3 4">
    <name type="scientific">Amedibacillus dolichus</name>
    <dbReference type="NCBI Taxonomy" id="31971"/>
    <lineage>
        <taxon>Bacteria</taxon>
        <taxon>Bacillati</taxon>
        <taxon>Bacillota</taxon>
        <taxon>Erysipelotrichia</taxon>
        <taxon>Erysipelotrichales</taxon>
        <taxon>Erysipelotrichaceae</taxon>
        <taxon>Amedibacillus</taxon>
    </lineage>
</organism>
<evidence type="ECO:0000313" key="3">
    <source>
        <dbReference type="EMBL" id="MDM8157278.1"/>
    </source>
</evidence>
<feature type="domain" description="Pesticidal crystal protein Cry22Aa Ig-like" evidence="2">
    <location>
        <begin position="139"/>
        <end position="184"/>
    </location>
</feature>
<dbReference type="EMBL" id="JAUDCG010000023">
    <property type="protein sequence ID" value="MDM8157278.1"/>
    <property type="molecule type" value="Genomic_DNA"/>
</dbReference>
<dbReference type="Gene3D" id="2.60.40.10">
    <property type="entry name" value="Immunoglobulins"/>
    <property type="match status" value="1"/>
</dbReference>
<evidence type="ECO:0000259" key="2">
    <source>
        <dbReference type="Pfam" id="PF16403"/>
    </source>
</evidence>
<feature type="compositionally biased region" description="Polar residues" evidence="1">
    <location>
        <begin position="191"/>
        <end position="203"/>
    </location>
</feature>
<reference evidence="3" key="2">
    <citation type="submission" date="2023-06" db="EMBL/GenBank/DDBJ databases">
        <authorList>
            <person name="Zeman M."/>
            <person name="Kubasova T."/>
            <person name="Jahodarova E."/>
            <person name="Nykrynova M."/>
            <person name="Rychlik I."/>
        </authorList>
    </citation>
    <scope>NUCLEOTIDE SEQUENCE</scope>
    <source>
        <strain evidence="3">ET39</strain>
    </source>
</reference>
<accession>A0ABT7UCC6</accession>
<evidence type="ECO:0000313" key="4">
    <source>
        <dbReference type="Proteomes" id="UP001529340"/>
    </source>
</evidence>
<feature type="region of interest" description="Disordered" evidence="1">
    <location>
        <begin position="186"/>
        <end position="228"/>
    </location>
</feature>
<dbReference type="InterPro" id="IPR032179">
    <property type="entry name" value="Cry22Aa_Ig-like"/>
</dbReference>
<dbReference type="InterPro" id="IPR013783">
    <property type="entry name" value="Ig-like_fold"/>
</dbReference>
<gene>
    <name evidence="3" type="ORF">QUV96_06465</name>
</gene>
<protein>
    <recommendedName>
        <fullName evidence="2">Pesticidal crystal protein Cry22Aa Ig-like domain-containing protein</fullName>
    </recommendedName>
</protein>
<name>A0ABT7UCC6_9FIRM</name>